<feature type="domain" description="PRC-barrel" evidence="2">
    <location>
        <begin position="22"/>
        <end position="96"/>
    </location>
</feature>
<dbReference type="Proteomes" id="UP000183208">
    <property type="component" value="Unassembled WGS sequence"/>
</dbReference>
<proteinExistence type="predicted"/>
<gene>
    <name evidence="3" type="ORF">SAMN05444171_6617</name>
</gene>
<reference evidence="3 4" key="1">
    <citation type="submission" date="2016-10" db="EMBL/GenBank/DDBJ databases">
        <authorList>
            <person name="de Groot N.N."/>
        </authorList>
    </citation>
    <scope>NUCLEOTIDE SEQUENCE [LARGE SCALE GENOMIC DNA]</scope>
    <source>
        <strain evidence="3 4">GAS522</strain>
    </source>
</reference>
<accession>A0A1H5GWD1</accession>
<evidence type="ECO:0000256" key="1">
    <source>
        <dbReference type="SAM" id="MobiDB-lite"/>
    </source>
</evidence>
<feature type="region of interest" description="Disordered" evidence="1">
    <location>
        <begin position="1"/>
        <end position="22"/>
    </location>
</feature>
<dbReference type="EMBL" id="FNTI01000001">
    <property type="protein sequence ID" value="SEE19824.1"/>
    <property type="molecule type" value="Genomic_DNA"/>
</dbReference>
<organism evidence="3 4">
    <name type="scientific">Bradyrhizobium lablabi</name>
    <dbReference type="NCBI Taxonomy" id="722472"/>
    <lineage>
        <taxon>Bacteria</taxon>
        <taxon>Pseudomonadati</taxon>
        <taxon>Pseudomonadota</taxon>
        <taxon>Alphaproteobacteria</taxon>
        <taxon>Hyphomicrobiales</taxon>
        <taxon>Nitrobacteraceae</taxon>
        <taxon>Bradyrhizobium</taxon>
    </lineage>
</organism>
<dbReference type="Gene3D" id="2.30.30.240">
    <property type="entry name" value="PRC-barrel domain"/>
    <property type="match status" value="2"/>
</dbReference>
<name>A0A1H5GWD1_9BRAD</name>
<dbReference type="PANTHER" id="PTHR36505:SF1">
    <property type="entry name" value="BLR1072 PROTEIN"/>
    <property type="match status" value="1"/>
</dbReference>
<evidence type="ECO:0000259" key="2">
    <source>
        <dbReference type="Pfam" id="PF05239"/>
    </source>
</evidence>
<sequence>MVTTMQRAPMTEHGTTSPLIASDRVEGTPVYAAHGKRIGKVERLVIDKASGCVAYAVLSFGGFLGIGADHYPIPWPMLDYDEKLGGYRVDITEEQLKNAPKIERGENWEQANGNRGEGVHGYWEQPAPVQERQTSSLITSDRVEGMPVYDARGKRIGKVERLMIDQLTGRIAYAILSFGGFLGIGEDHYPIPWSMLTYNEKPDGFQLDITEEQLKNAPKIEQGENWEQTNRARNQDVYDYWEVRYYWLVE</sequence>
<feature type="domain" description="PRC-barrel" evidence="2">
    <location>
        <begin position="141"/>
        <end position="214"/>
    </location>
</feature>
<protein>
    <submittedName>
        <fullName evidence="3">PRC-barrel domain-containing protein</fullName>
    </submittedName>
</protein>
<dbReference type="Pfam" id="PF05239">
    <property type="entry name" value="PRC"/>
    <property type="match status" value="2"/>
</dbReference>
<dbReference type="InterPro" id="IPR027275">
    <property type="entry name" value="PRC-brl_dom"/>
</dbReference>
<dbReference type="PANTHER" id="PTHR36505">
    <property type="entry name" value="BLR1072 PROTEIN"/>
    <property type="match status" value="1"/>
</dbReference>
<dbReference type="SUPFAM" id="SSF50346">
    <property type="entry name" value="PRC-barrel domain"/>
    <property type="match status" value="2"/>
</dbReference>
<dbReference type="InterPro" id="IPR011033">
    <property type="entry name" value="PRC_barrel-like_sf"/>
</dbReference>
<dbReference type="AlphaFoldDB" id="A0A1H5GWD1"/>
<evidence type="ECO:0000313" key="3">
    <source>
        <dbReference type="EMBL" id="SEE19824.1"/>
    </source>
</evidence>
<evidence type="ECO:0000313" key="4">
    <source>
        <dbReference type="Proteomes" id="UP000183208"/>
    </source>
</evidence>